<evidence type="ECO:0000256" key="8">
    <source>
        <dbReference type="ARBA" id="ARBA00022989"/>
    </source>
</evidence>
<comment type="caution">
    <text evidence="13">The sequence shown here is derived from an EMBL/GenBank/DDBJ whole genome shotgun (WGS) entry which is preliminary data.</text>
</comment>
<dbReference type="PRINTS" id="PR00951">
    <property type="entry name" value="FLGBIOSNFLIP"/>
</dbReference>
<comment type="similarity">
    <text evidence="1 12">Belongs to the FliP/MopC/SpaP family.</text>
</comment>
<dbReference type="Pfam" id="PF00813">
    <property type="entry name" value="FliP"/>
    <property type="match status" value="1"/>
</dbReference>
<accession>A0A917NF18</accession>
<dbReference type="GO" id="GO:0009425">
    <property type="term" value="C:bacterial-type flagellum basal body"/>
    <property type="evidence" value="ECO:0007669"/>
    <property type="project" value="UniProtKB-SubCell"/>
</dbReference>
<feature type="transmembrane region" description="Helical" evidence="12">
    <location>
        <begin position="204"/>
        <end position="224"/>
    </location>
</feature>
<dbReference type="GO" id="GO:0005886">
    <property type="term" value="C:plasma membrane"/>
    <property type="evidence" value="ECO:0007669"/>
    <property type="project" value="UniProtKB-SubCell"/>
</dbReference>
<dbReference type="GO" id="GO:0009306">
    <property type="term" value="P:protein secretion"/>
    <property type="evidence" value="ECO:0007669"/>
    <property type="project" value="UniProtKB-UniRule"/>
</dbReference>
<keyword evidence="6 12" id="KW-1005">Bacterial flagellum biogenesis</keyword>
<evidence type="ECO:0000313" key="14">
    <source>
        <dbReference type="Proteomes" id="UP000637695"/>
    </source>
</evidence>
<sequence>MNRRWSWGRWRTWGAGGAAAWLCGWWWGQARAWAAPAPLPGVHLDIGAGSSPAAVSATVEILLLITVLSIAPGILVLMTCFTRIVVVFAFVRNALSLQQTPPNQVLVGLALFLTLFVMQPTIAAVNRDAVQPYMAGKITQSEALARAEIPIKRFMAKETRPQDLQLFLSYRHLPKPKTVDDIPLVALVPAYTISELKTAFQMGFMIYIPFLIIDMVVATTLMSMGMMMLPPAMISLPFKVLLFVMVDGWYLVVKSLLTGYA</sequence>
<dbReference type="RefSeq" id="WP_188880428.1">
    <property type="nucleotide sequence ID" value="NZ_BMOY01000001.1"/>
</dbReference>
<evidence type="ECO:0000256" key="7">
    <source>
        <dbReference type="ARBA" id="ARBA00022927"/>
    </source>
</evidence>
<feature type="transmembrane region" description="Helical" evidence="12">
    <location>
        <begin position="58"/>
        <end position="91"/>
    </location>
</feature>
<dbReference type="PRINTS" id="PR01302">
    <property type="entry name" value="TYPE3IMPPROT"/>
</dbReference>
<feature type="transmembrane region" description="Helical" evidence="12">
    <location>
        <begin position="103"/>
        <end position="125"/>
    </location>
</feature>
<keyword evidence="10" id="KW-0975">Bacterial flagellum</keyword>
<keyword evidence="14" id="KW-1185">Reference proteome</keyword>
<dbReference type="AlphaFoldDB" id="A0A917NF18"/>
<evidence type="ECO:0000256" key="9">
    <source>
        <dbReference type="ARBA" id="ARBA00023136"/>
    </source>
</evidence>
<evidence type="ECO:0000256" key="11">
    <source>
        <dbReference type="ARBA" id="ARBA00023225"/>
    </source>
</evidence>
<proteinExistence type="inferred from homology"/>
<evidence type="ECO:0000256" key="1">
    <source>
        <dbReference type="ARBA" id="ARBA00006257"/>
    </source>
</evidence>
<dbReference type="PANTHER" id="PTHR30587:SF0">
    <property type="entry name" value="FLAGELLAR BIOSYNTHETIC PROTEIN FLIP"/>
    <property type="match status" value="1"/>
</dbReference>
<keyword evidence="7 12" id="KW-0653">Protein transport</keyword>
<keyword evidence="9 12" id="KW-0472">Membrane</keyword>
<evidence type="ECO:0000256" key="2">
    <source>
        <dbReference type="ARBA" id="ARBA00021714"/>
    </source>
</evidence>
<keyword evidence="11 12" id="KW-1006">Bacterial flagellum protein export</keyword>
<reference evidence="13" key="1">
    <citation type="journal article" date="2014" name="Int. J. Syst. Evol. Microbiol.">
        <title>Complete genome sequence of Corynebacterium casei LMG S-19264T (=DSM 44701T), isolated from a smear-ripened cheese.</title>
        <authorList>
            <consortium name="US DOE Joint Genome Institute (JGI-PGF)"/>
            <person name="Walter F."/>
            <person name="Albersmeier A."/>
            <person name="Kalinowski J."/>
            <person name="Ruckert C."/>
        </authorList>
    </citation>
    <scope>NUCLEOTIDE SEQUENCE</scope>
    <source>
        <strain evidence="13">JCM 18487</strain>
    </source>
</reference>
<evidence type="ECO:0000256" key="12">
    <source>
        <dbReference type="RuleBase" id="RU362069"/>
    </source>
</evidence>
<keyword evidence="13" id="KW-0966">Cell projection</keyword>
<evidence type="ECO:0000256" key="6">
    <source>
        <dbReference type="ARBA" id="ARBA00022795"/>
    </source>
</evidence>
<evidence type="ECO:0000256" key="10">
    <source>
        <dbReference type="ARBA" id="ARBA00023143"/>
    </source>
</evidence>
<keyword evidence="3 12" id="KW-0813">Transport</keyword>
<comment type="subcellular location">
    <subcellularLocation>
        <location evidence="12">Cell membrane</location>
        <topology evidence="12">Multi-pass membrane protein</topology>
    </subcellularLocation>
    <subcellularLocation>
        <location evidence="12">Bacterial flagellum basal body</location>
    </subcellularLocation>
</comment>
<evidence type="ECO:0000256" key="4">
    <source>
        <dbReference type="ARBA" id="ARBA00022475"/>
    </source>
</evidence>
<dbReference type="NCBIfam" id="TIGR01103">
    <property type="entry name" value="fliP"/>
    <property type="match status" value="1"/>
</dbReference>
<keyword evidence="13" id="KW-0969">Cilium</keyword>
<evidence type="ECO:0000256" key="5">
    <source>
        <dbReference type="ARBA" id="ARBA00022692"/>
    </source>
</evidence>
<keyword evidence="4 12" id="KW-1003">Cell membrane</keyword>
<dbReference type="EMBL" id="BMOY01000001">
    <property type="protein sequence ID" value="GGI94652.1"/>
    <property type="molecule type" value="Genomic_DNA"/>
</dbReference>
<dbReference type="Proteomes" id="UP000637695">
    <property type="component" value="Unassembled WGS sequence"/>
</dbReference>
<dbReference type="GO" id="GO:0044781">
    <property type="term" value="P:bacterial-type flagellum organization"/>
    <property type="evidence" value="ECO:0007669"/>
    <property type="project" value="UniProtKB-UniRule"/>
</dbReference>
<evidence type="ECO:0000256" key="3">
    <source>
        <dbReference type="ARBA" id="ARBA00022448"/>
    </source>
</evidence>
<comment type="function">
    <text evidence="12">Plays a role in the flagellum-specific transport system.</text>
</comment>
<keyword evidence="5 12" id="KW-0812">Transmembrane</keyword>
<keyword evidence="8 12" id="KW-1133">Transmembrane helix</keyword>
<dbReference type="PANTHER" id="PTHR30587">
    <property type="entry name" value="FLAGELLAR BIOSYNTHETIC PROTEIN FLIP"/>
    <property type="match status" value="1"/>
</dbReference>
<feature type="transmembrane region" description="Helical" evidence="12">
    <location>
        <begin position="236"/>
        <end position="253"/>
    </location>
</feature>
<organism evidence="13 14">
    <name type="scientific">Alicyclobacillus cellulosilyticus</name>
    <dbReference type="NCBI Taxonomy" id="1003997"/>
    <lineage>
        <taxon>Bacteria</taxon>
        <taxon>Bacillati</taxon>
        <taxon>Bacillota</taxon>
        <taxon>Bacilli</taxon>
        <taxon>Bacillales</taxon>
        <taxon>Alicyclobacillaceae</taxon>
        <taxon>Alicyclobacillus</taxon>
    </lineage>
</organism>
<name>A0A917NF18_9BACL</name>
<keyword evidence="13" id="KW-0282">Flagellum</keyword>
<dbReference type="InterPro" id="IPR005838">
    <property type="entry name" value="T3SS_IM_P"/>
</dbReference>
<protein>
    <recommendedName>
        <fullName evidence="2 12">Flagellar biosynthetic protein FliP</fullName>
    </recommendedName>
</protein>
<reference evidence="13" key="2">
    <citation type="submission" date="2020-09" db="EMBL/GenBank/DDBJ databases">
        <authorList>
            <person name="Sun Q."/>
            <person name="Ohkuma M."/>
        </authorList>
    </citation>
    <scope>NUCLEOTIDE SEQUENCE</scope>
    <source>
        <strain evidence="13">JCM 18487</strain>
    </source>
</reference>
<dbReference type="InterPro" id="IPR005837">
    <property type="entry name" value="FliP"/>
</dbReference>
<dbReference type="PROSITE" id="PS01061">
    <property type="entry name" value="FLIP_2"/>
    <property type="match status" value="1"/>
</dbReference>
<gene>
    <name evidence="12 13" type="primary">fliP</name>
    <name evidence="13" type="ORF">GCM10010885_00230</name>
</gene>
<dbReference type="PROSITE" id="PS01060">
    <property type="entry name" value="FLIP_1"/>
    <property type="match status" value="1"/>
</dbReference>
<dbReference type="NCBIfam" id="NF009438">
    <property type="entry name" value="PRK12797.1"/>
    <property type="match status" value="1"/>
</dbReference>
<evidence type="ECO:0000313" key="13">
    <source>
        <dbReference type="EMBL" id="GGI94652.1"/>
    </source>
</evidence>